<keyword evidence="5" id="KW-0274">FAD</keyword>
<dbReference type="Pfam" id="PF13450">
    <property type="entry name" value="NAD_binding_8"/>
    <property type="match status" value="1"/>
</dbReference>
<dbReference type="Gene3D" id="3.30.70.20">
    <property type="match status" value="1"/>
</dbReference>
<dbReference type="PROSITE" id="PS00198">
    <property type="entry name" value="4FE4S_FER_1"/>
    <property type="match status" value="1"/>
</dbReference>
<evidence type="ECO:0000256" key="8">
    <source>
        <dbReference type="ARBA" id="ARBA00023014"/>
    </source>
</evidence>
<evidence type="ECO:0000256" key="2">
    <source>
        <dbReference type="ARBA" id="ARBA00006561"/>
    </source>
</evidence>
<keyword evidence="4" id="KW-0479">Metal-binding</keyword>
<dbReference type="SUPFAM" id="SSF51905">
    <property type="entry name" value="FAD/NAD(P)-binding domain"/>
    <property type="match status" value="2"/>
</dbReference>
<name>A0A1L8D0P1_9THEO</name>
<keyword evidence="11" id="KW-1185">Reference proteome</keyword>
<keyword evidence="3" id="KW-0004">4Fe-4S</keyword>
<keyword evidence="7" id="KW-0408">Iron</keyword>
<dbReference type="InterPro" id="IPR039650">
    <property type="entry name" value="HdrA-like"/>
</dbReference>
<evidence type="ECO:0000256" key="5">
    <source>
        <dbReference type="ARBA" id="ARBA00022827"/>
    </source>
</evidence>
<comment type="cofactor">
    <cofactor evidence="1">
        <name>FAD</name>
        <dbReference type="ChEBI" id="CHEBI:57692"/>
    </cofactor>
</comment>
<accession>A0A1L8D0P1</accession>
<protein>
    <submittedName>
        <fullName evidence="10">(Fe-S)-binding protein</fullName>
    </submittedName>
</protein>
<reference evidence="11" key="1">
    <citation type="submission" date="2016-12" db="EMBL/GenBank/DDBJ databases">
        <title>Draft Genome Sequences od Carboxydothermus pertinax and islandicus, Hydrogenogenic Carboxydotrophic Bacteria.</title>
        <authorList>
            <person name="Fukuyama Y."/>
            <person name="Ohmae K."/>
            <person name="Yoneda Y."/>
            <person name="Yoshida T."/>
            <person name="Sako Y."/>
        </authorList>
    </citation>
    <scope>NUCLEOTIDE SEQUENCE [LARGE SCALE GENOMIC DNA]</scope>
    <source>
        <strain evidence="11">SET</strain>
    </source>
</reference>
<proteinExistence type="inferred from homology"/>
<comment type="caution">
    <text evidence="10">The sequence shown here is derived from an EMBL/GenBank/DDBJ whole genome shotgun (WGS) entry which is preliminary data.</text>
</comment>
<dbReference type="Gene3D" id="3.40.50.720">
    <property type="entry name" value="NAD(P)-binding Rossmann-like Domain"/>
    <property type="match status" value="1"/>
</dbReference>
<evidence type="ECO:0000256" key="6">
    <source>
        <dbReference type="ARBA" id="ARBA00023002"/>
    </source>
</evidence>
<dbReference type="Pfam" id="PF07992">
    <property type="entry name" value="Pyr_redox_2"/>
    <property type="match status" value="1"/>
</dbReference>
<dbReference type="AlphaFoldDB" id="A0A1L8D0P1"/>
<dbReference type="InterPro" id="IPR023753">
    <property type="entry name" value="FAD/NAD-binding_dom"/>
</dbReference>
<dbReference type="OrthoDB" id="10014at2"/>
<dbReference type="STRING" id="661089.ciss_06360"/>
<dbReference type="SUPFAM" id="SSF54862">
    <property type="entry name" value="4Fe-4S ferredoxins"/>
    <property type="match status" value="1"/>
</dbReference>
<evidence type="ECO:0000259" key="9">
    <source>
        <dbReference type="PROSITE" id="PS51379"/>
    </source>
</evidence>
<dbReference type="Gene3D" id="3.50.50.60">
    <property type="entry name" value="FAD/NAD(P)-binding domain"/>
    <property type="match status" value="1"/>
</dbReference>
<dbReference type="InterPro" id="IPR017896">
    <property type="entry name" value="4Fe4S_Fe-S-bd"/>
</dbReference>
<dbReference type="InterPro" id="IPR017900">
    <property type="entry name" value="4Fe4S_Fe_S_CS"/>
</dbReference>
<dbReference type="RefSeq" id="WP_075864885.1">
    <property type="nucleotide sequence ID" value="NZ_BDJL01000016.1"/>
</dbReference>
<dbReference type="PANTHER" id="PTHR43498">
    <property type="entry name" value="FERREDOXIN:COB-COM HETERODISULFIDE REDUCTASE SUBUNIT A"/>
    <property type="match status" value="1"/>
</dbReference>
<keyword evidence="5" id="KW-0285">Flavoprotein</keyword>
<feature type="domain" description="4Fe-4S ferredoxin-type" evidence="9">
    <location>
        <begin position="816"/>
        <end position="845"/>
    </location>
</feature>
<keyword evidence="6" id="KW-0560">Oxidoreductase</keyword>
<dbReference type="PRINTS" id="PR00411">
    <property type="entry name" value="PNDRDTASEI"/>
</dbReference>
<evidence type="ECO:0000256" key="7">
    <source>
        <dbReference type="ARBA" id="ARBA00023004"/>
    </source>
</evidence>
<organism evidence="10 11">
    <name type="scientific">Carboxydothermus islandicus</name>
    <dbReference type="NCBI Taxonomy" id="661089"/>
    <lineage>
        <taxon>Bacteria</taxon>
        <taxon>Bacillati</taxon>
        <taxon>Bacillota</taxon>
        <taxon>Clostridia</taxon>
        <taxon>Thermoanaerobacterales</taxon>
        <taxon>Thermoanaerobacteraceae</taxon>
        <taxon>Carboxydothermus</taxon>
    </lineage>
</organism>
<evidence type="ECO:0000256" key="1">
    <source>
        <dbReference type="ARBA" id="ARBA00001974"/>
    </source>
</evidence>
<dbReference type="InterPro" id="IPR036188">
    <property type="entry name" value="FAD/NAD-bd_sf"/>
</dbReference>
<sequence length="893" mass="98568">MTKSYLVIGAGAVGLQIAQDLKENGHEVWLVEESTMPGGKFNSQKPLEPGINLAYFSGTYHPGDYLFTSKAVSLMASKRVKVLYGSKISVIKEEEGKFYTEIIAPKENYTKVFDGVYFTPGFIPFNPEEKAEYLYGINNFVLTGLELENLLKTGELKKNPPEKVAFIQCVGSRNNGIGPGKPYCSGFCCLYSLKEIDLLKKVLPDTIVKVFYLDLRLYNKGAEKLYQKAVENNVSFIRNMISAIKEEPKSYKPIIRYLNNGRFKDELFDLVVLAQGAELSPNIKTLLARLNITENELLEFYGTPENPHQIRPGIYFAGSFLNPMDGADSMVSAGAAAFPQINLKESVQSTMEIKYFTNTGIIFCNCRGSLPVDELKGTVADLPSITISDCLNEDELGKVRSFLLDNQIGKAVFAGCSKIKIMPGLEKLAYEESIGARFEVVNLKEQGYSLYGKEKFKAIAQKLLAGALARLKFSTTPALKVKNDITFDVVIIGGGLAGLKAAEALTEKGVSVTVVEKQDSFGGKHKNKVIPLEGINLKEFIEKIVLKLENRGALLLKNAEIVEVSGAPGNYQLIIERFGKRLNINAAAVILATGTQNSYGHYRKTSQIIFQEDLFSSADLLSQCDSIGFLQCAGSRNDLNPICSRNCCVSSLDAAIYVKEKFPEKDVFIFHQDIMAYGKYEYKYLKARELGIKFVVYNRGQYPEIKSIGGKIQVVTNENYLDDVVLDLLVLAEGAVPNKENEKLAELFRVGLDEFGFLRESHQDISGGYFPKWGVFVAGEAQGPKTVREILSSAQNTAKNVLTYLNQLQNSQLKVNYSEVIEEKCAACLTCVRVCPYSVPVVINGKNVAYIDPISCQGCGICASECPNKAIVQNNRPHQGVLAEIRVLAGEGK</sequence>
<comment type="similarity">
    <text evidence="2">Belongs to the HdrA family.</text>
</comment>
<evidence type="ECO:0000256" key="4">
    <source>
        <dbReference type="ARBA" id="ARBA00022723"/>
    </source>
</evidence>
<dbReference type="GO" id="GO:0016491">
    <property type="term" value="F:oxidoreductase activity"/>
    <property type="evidence" value="ECO:0007669"/>
    <property type="project" value="UniProtKB-KW"/>
</dbReference>
<evidence type="ECO:0000313" key="11">
    <source>
        <dbReference type="Proteomes" id="UP000187338"/>
    </source>
</evidence>
<feature type="domain" description="4Fe-4S ferredoxin-type" evidence="9">
    <location>
        <begin position="847"/>
        <end position="876"/>
    </location>
</feature>
<dbReference type="EMBL" id="BDJL01000016">
    <property type="protein sequence ID" value="GAV24703.1"/>
    <property type="molecule type" value="Genomic_DNA"/>
</dbReference>
<evidence type="ECO:0000256" key="3">
    <source>
        <dbReference type="ARBA" id="ARBA00022485"/>
    </source>
</evidence>
<keyword evidence="8" id="KW-0411">Iron-sulfur</keyword>
<gene>
    <name evidence="10" type="ORF">ciss_06360</name>
</gene>
<dbReference type="PANTHER" id="PTHR43498:SF1">
    <property type="entry name" value="COB--COM HETERODISULFIDE REDUCTASE IRON-SULFUR SUBUNIT A"/>
    <property type="match status" value="1"/>
</dbReference>
<evidence type="ECO:0000313" key="10">
    <source>
        <dbReference type="EMBL" id="GAV24703.1"/>
    </source>
</evidence>
<dbReference type="Proteomes" id="UP000187338">
    <property type="component" value="Unassembled WGS sequence"/>
</dbReference>
<dbReference type="GO" id="GO:0051539">
    <property type="term" value="F:4 iron, 4 sulfur cluster binding"/>
    <property type="evidence" value="ECO:0007669"/>
    <property type="project" value="UniProtKB-KW"/>
</dbReference>
<dbReference type="PROSITE" id="PS51379">
    <property type="entry name" value="4FE4S_FER_2"/>
    <property type="match status" value="2"/>
</dbReference>
<dbReference type="Pfam" id="PF13187">
    <property type="entry name" value="Fer4_9"/>
    <property type="match status" value="1"/>
</dbReference>
<dbReference type="GO" id="GO:0046872">
    <property type="term" value="F:metal ion binding"/>
    <property type="evidence" value="ECO:0007669"/>
    <property type="project" value="UniProtKB-KW"/>
</dbReference>